<dbReference type="PANTHER" id="PTHR39214">
    <property type="entry name" value="MICROBODY (PEROXISOME) BIOGENESIS PROTEIN PEROXIN 8 (EUROFUNG)"/>
    <property type="match status" value="1"/>
</dbReference>
<organism evidence="1 2">
    <name type="scientific">Marasmius tenuissimus</name>
    <dbReference type="NCBI Taxonomy" id="585030"/>
    <lineage>
        <taxon>Eukaryota</taxon>
        <taxon>Fungi</taxon>
        <taxon>Dikarya</taxon>
        <taxon>Basidiomycota</taxon>
        <taxon>Agaricomycotina</taxon>
        <taxon>Agaricomycetes</taxon>
        <taxon>Agaricomycetidae</taxon>
        <taxon>Agaricales</taxon>
        <taxon>Marasmiineae</taxon>
        <taxon>Marasmiaceae</taxon>
        <taxon>Marasmius</taxon>
    </lineage>
</organism>
<evidence type="ECO:0000313" key="2">
    <source>
        <dbReference type="Proteomes" id="UP001437256"/>
    </source>
</evidence>
<gene>
    <name evidence="1" type="ORF">AAF712_003158</name>
</gene>
<comment type="caution">
    <text evidence="1">The sequence shown here is derived from an EMBL/GenBank/DDBJ whole genome shotgun (WGS) entry which is preliminary data.</text>
</comment>
<evidence type="ECO:0000313" key="1">
    <source>
        <dbReference type="EMBL" id="KAL0069888.1"/>
    </source>
</evidence>
<protein>
    <submittedName>
        <fullName evidence="1">Uncharacterized protein</fullName>
    </submittedName>
</protein>
<reference evidence="1 2" key="1">
    <citation type="submission" date="2024-05" db="EMBL/GenBank/DDBJ databases">
        <title>A draft genome resource for the thread blight pathogen Marasmius tenuissimus strain MS-2.</title>
        <authorList>
            <person name="Yulfo-Soto G.E."/>
            <person name="Baruah I.K."/>
            <person name="Amoako-Attah I."/>
            <person name="Bukari Y."/>
            <person name="Meinhardt L.W."/>
            <person name="Bailey B.A."/>
            <person name="Cohen S.P."/>
        </authorList>
    </citation>
    <scope>NUCLEOTIDE SEQUENCE [LARGE SCALE GENOMIC DNA]</scope>
    <source>
        <strain evidence="1 2">MS-2</strain>
    </source>
</reference>
<name>A0ABR3AA46_9AGAR</name>
<dbReference type="InterPro" id="IPR055334">
    <property type="entry name" value="PEX8-like"/>
</dbReference>
<dbReference type="PANTHER" id="PTHR39214:SF1">
    <property type="entry name" value="MICROBODY (PEROXISOME) BIOGENESIS PROTEIN PEROXIN 8 (EUROFUNG)"/>
    <property type="match status" value="1"/>
</dbReference>
<sequence>MSNYSRLLQHLHRIEHDLPLETIQAALSHSLANSQPTPTSLAATAISSNLFLATPFKHANLQALQVAFRHAVHLKYALLDKPKTWSTTIFTRSSKYQMNLWVSDLLKGLQGGHAVMRLAAGNGIMLGLEDVKNGKDMDLAIRGKVEDEVIIAFAEAMDLYKYEVGEGSADINASTPVAEWEREFQKYDPNADSAITLCIVLTCHSLPLIPTKKLQTLPLASVSRILTSSIISAFRQGSFLESKDQVHPDGGPDTLLFHVIAPLSKAASLTLASLVDSRASDGLSVAISSLERLHQLCAKVETGMHKVLEPSTKADSWQILKTLLFSCVMITEAVLSSSLYLPPSAYSSVLPPVSTSPRADTVTPATLAFHTLQILGHLSYVVNQFGGVTSMGAPTEDGNASGVFKEMRKTFYLALDILSATAARVMQTRHLVESFINDLCRGVSLNNSTIDLARDLVPRQEGRLQLSKLSYALACIEQLVPVLSKECLMGDVWAIVESHLYLPEADPDTLKTLRETYEAAHSVVLSLFETNSNNHVNHLNSEDELSRFAERLVPFYAKCLIENSSDGKLSPVQLCMAFNALLRNASVAAAQDSDQDFQDDSDQPEKYTLAWYCISELVEAQKVLEAEMKSPGRAGVTVDENLAVARKEERLHRLRMAMMASLSAIPYVLLREYLAEVKRALSQAEAMGAQEETRKGEEKEQRVEGEAGLLLAGDDILSGAKRPPKKEELVQALYLEVMERVGDREKELVMGWWYENLDFLGRGLGNYKKGEAKSELLARRIVAGNEAATSLARL</sequence>
<keyword evidence="2" id="KW-1185">Reference proteome</keyword>
<proteinExistence type="predicted"/>
<accession>A0ABR3AA46</accession>
<dbReference type="EMBL" id="JBBXMP010000010">
    <property type="protein sequence ID" value="KAL0069888.1"/>
    <property type="molecule type" value="Genomic_DNA"/>
</dbReference>
<dbReference type="Proteomes" id="UP001437256">
    <property type="component" value="Unassembled WGS sequence"/>
</dbReference>